<dbReference type="EMBL" id="LR797268">
    <property type="protein sequence ID" value="CAB4198112.1"/>
    <property type="molecule type" value="Genomic_DNA"/>
</dbReference>
<accession>A0A6J5SBS4</accession>
<dbReference type="EMBL" id="LR798376">
    <property type="protein sequence ID" value="CAB5227415.1"/>
    <property type="molecule type" value="Genomic_DNA"/>
</dbReference>
<name>A0A6J5SBS4_9CAUD</name>
<evidence type="ECO:0000313" key="3">
    <source>
        <dbReference type="EMBL" id="CAB4211324.1"/>
    </source>
</evidence>
<reference evidence="3" key="1">
    <citation type="submission" date="2020-05" db="EMBL/GenBank/DDBJ databases">
        <authorList>
            <person name="Chiriac C."/>
            <person name="Salcher M."/>
            <person name="Ghai R."/>
            <person name="Kavagutti S V."/>
        </authorList>
    </citation>
    <scope>NUCLEOTIDE SEQUENCE</scope>
</reference>
<dbReference type="EMBL" id="LR797374">
    <property type="protein sequence ID" value="CAB4211324.1"/>
    <property type="molecule type" value="Genomic_DNA"/>
</dbReference>
<sequence>MKLKRKFEPVALAAWQDKYPTANTRRTTAEKPPMSHIEVLSASPRWHVPHDLIETGVAEGWISVGDGKLTLKTGPDVEDVVYKIVRIPGHYCDLCHAKLESSNEGPDHLAAHHGGSGTWRRDNFYFCTLESGAVAKTPVSKGKPSIFKRLFGG</sequence>
<evidence type="ECO:0000313" key="2">
    <source>
        <dbReference type="EMBL" id="CAB4198112.1"/>
    </source>
</evidence>
<dbReference type="EMBL" id="LR797030">
    <property type="protein sequence ID" value="CAB4182479.1"/>
    <property type="molecule type" value="Genomic_DNA"/>
</dbReference>
<evidence type="ECO:0000313" key="4">
    <source>
        <dbReference type="EMBL" id="CAB5227415.1"/>
    </source>
</evidence>
<evidence type="ECO:0000313" key="1">
    <source>
        <dbReference type="EMBL" id="CAB4182479.1"/>
    </source>
</evidence>
<proteinExistence type="predicted"/>
<protein>
    <submittedName>
        <fullName evidence="3">Uncharacterized protein</fullName>
    </submittedName>
</protein>
<organism evidence="3">
    <name type="scientific">uncultured Caudovirales phage</name>
    <dbReference type="NCBI Taxonomy" id="2100421"/>
    <lineage>
        <taxon>Viruses</taxon>
        <taxon>Duplodnaviria</taxon>
        <taxon>Heunggongvirae</taxon>
        <taxon>Uroviricota</taxon>
        <taxon>Caudoviricetes</taxon>
        <taxon>Peduoviridae</taxon>
        <taxon>Maltschvirus</taxon>
        <taxon>Maltschvirus maltsch</taxon>
    </lineage>
</organism>
<gene>
    <name evidence="1" type="ORF">UFOVP1077_7</name>
    <name evidence="2" type="ORF">UFOVP1316_50</name>
    <name evidence="3" type="ORF">UFOVP1428_4</name>
    <name evidence="4" type="ORF">UFOVP1526_40</name>
</gene>